<reference evidence="2 3" key="1">
    <citation type="submission" date="2021-08" db="EMBL/GenBank/DDBJ databases">
        <title>WGS of actinomycetes from Thailand.</title>
        <authorList>
            <person name="Thawai C."/>
        </authorList>
    </citation>
    <scope>NUCLEOTIDE SEQUENCE [LARGE SCALE GENOMIC DNA]</scope>
    <source>
        <strain evidence="2 3">PLK6-54</strain>
    </source>
</reference>
<accession>A0ABS7QF14</accession>
<proteinExistence type="predicted"/>
<dbReference type="Proteomes" id="UP000778578">
    <property type="component" value="Unassembled WGS sequence"/>
</dbReference>
<protein>
    <recommendedName>
        <fullName evidence="4">DoxX family protein</fullName>
    </recommendedName>
</protein>
<feature type="transmembrane region" description="Helical" evidence="1">
    <location>
        <begin position="116"/>
        <end position="135"/>
    </location>
</feature>
<organism evidence="2 3">
    <name type="scientific">Actinacidiphila acidipaludis</name>
    <dbReference type="NCBI Taxonomy" id="2873382"/>
    <lineage>
        <taxon>Bacteria</taxon>
        <taxon>Bacillati</taxon>
        <taxon>Actinomycetota</taxon>
        <taxon>Actinomycetes</taxon>
        <taxon>Kitasatosporales</taxon>
        <taxon>Streptomycetaceae</taxon>
        <taxon>Actinacidiphila</taxon>
    </lineage>
</organism>
<keyword evidence="1" id="KW-0812">Transmembrane</keyword>
<name>A0ABS7QF14_9ACTN</name>
<dbReference type="RefSeq" id="WP_222967156.1">
    <property type="nucleotide sequence ID" value="NZ_JAINZZ010000045.1"/>
</dbReference>
<keyword evidence="1" id="KW-0472">Membrane</keyword>
<keyword evidence="3" id="KW-1185">Reference proteome</keyword>
<evidence type="ECO:0000256" key="1">
    <source>
        <dbReference type="SAM" id="Phobius"/>
    </source>
</evidence>
<keyword evidence="1" id="KW-1133">Transmembrane helix</keyword>
<feature type="transmembrane region" description="Helical" evidence="1">
    <location>
        <begin position="52"/>
        <end position="71"/>
    </location>
</feature>
<dbReference type="EMBL" id="JAINZZ010000045">
    <property type="protein sequence ID" value="MBY8881299.1"/>
    <property type="molecule type" value="Genomic_DNA"/>
</dbReference>
<evidence type="ECO:0008006" key="4">
    <source>
        <dbReference type="Google" id="ProtNLM"/>
    </source>
</evidence>
<gene>
    <name evidence="2" type="ORF">K7862_27205</name>
</gene>
<sequence>MTGTDPAPTRTRAVDLAVRALAAAGLAVDAYVHADLAARYDPISADISQGTLFRVEAALAALAALLLVVWWSRVSAAFAFLVAAGGLALLLIYRYNDIGAFGPFPDMYEPVWYGEKVLAVVAQAVAALGSLYLLFARPRRGRPRVA</sequence>
<evidence type="ECO:0000313" key="3">
    <source>
        <dbReference type="Proteomes" id="UP000778578"/>
    </source>
</evidence>
<evidence type="ECO:0000313" key="2">
    <source>
        <dbReference type="EMBL" id="MBY8881299.1"/>
    </source>
</evidence>
<feature type="transmembrane region" description="Helical" evidence="1">
    <location>
        <begin position="78"/>
        <end position="96"/>
    </location>
</feature>
<comment type="caution">
    <text evidence="2">The sequence shown here is derived from an EMBL/GenBank/DDBJ whole genome shotgun (WGS) entry which is preliminary data.</text>
</comment>